<dbReference type="PANTHER" id="PTHR34322:SF2">
    <property type="entry name" value="TRANSPOSASE IS200-LIKE DOMAIN-CONTAINING PROTEIN"/>
    <property type="match status" value="1"/>
</dbReference>
<dbReference type="EMBL" id="CP010311">
    <property type="protein sequence ID" value="AJF07637.1"/>
    <property type="molecule type" value="Genomic_DNA"/>
</dbReference>
<proteinExistence type="predicted"/>
<dbReference type="SUPFAM" id="SSF143422">
    <property type="entry name" value="Transposase IS200-like"/>
    <property type="match status" value="1"/>
</dbReference>
<evidence type="ECO:0000256" key="1">
    <source>
        <dbReference type="SAM" id="MobiDB-lite"/>
    </source>
</evidence>
<dbReference type="HOGENOM" id="CLU_053827_0_0_7"/>
<protein>
    <submittedName>
        <fullName evidence="4">Transposase</fullName>
    </submittedName>
</protein>
<dbReference type="STRING" id="483547.GSUB_15230"/>
<evidence type="ECO:0000313" key="4">
    <source>
        <dbReference type="EMBL" id="AJF07637.1"/>
    </source>
</evidence>
<dbReference type="OrthoDB" id="9800147at2"/>
<feature type="region of interest" description="Disordered" evidence="1">
    <location>
        <begin position="216"/>
        <end position="235"/>
    </location>
</feature>
<dbReference type="InterPro" id="IPR036515">
    <property type="entry name" value="Transposase_17_sf"/>
</dbReference>
<organism evidence="4 5">
    <name type="scientific">Geoalkalibacter subterraneus</name>
    <dbReference type="NCBI Taxonomy" id="483547"/>
    <lineage>
        <taxon>Bacteria</taxon>
        <taxon>Pseudomonadati</taxon>
        <taxon>Thermodesulfobacteriota</taxon>
        <taxon>Desulfuromonadia</taxon>
        <taxon>Desulfuromonadales</taxon>
        <taxon>Geoalkalibacteraceae</taxon>
        <taxon>Geoalkalibacter</taxon>
    </lineage>
</organism>
<dbReference type="RefSeq" id="WP_040201574.1">
    <property type="nucleotide sequence ID" value="NZ_CP010311.1"/>
</dbReference>
<dbReference type="GO" id="GO:0003677">
    <property type="term" value="F:DNA binding"/>
    <property type="evidence" value="ECO:0007669"/>
    <property type="project" value="InterPro"/>
</dbReference>
<dbReference type="InterPro" id="IPR002686">
    <property type="entry name" value="Transposase_17"/>
</dbReference>
<reference evidence="4 5" key="1">
    <citation type="journal article" date="2015" name="Genome Announc.">
        <title>Genomes of Geoalkalibacter ferrihydriticus Z-0531T and Geoalkalibacter subterraneus Red1T, Two Haloalkaliphilic Metal-Reducing Deltaproteobacteria.</title>
        <authorList>
            <person name="Badalamenti J.P."/>
            <person name="Krajmalnik-Brown R."/>
            <person name="Torres C.I."/>
            <person name="Bond D.R."/>
        </authorList>
    </citation>
    <scope>NUCLEOTIDE SEQUENCE [LARGE SCALE GENOMIC DNA]</scope>
    <source>
        <strain evidence="4 5">Red1</strain>
    </source>
</reference>
<dbReference type="KEGG" id="gsb:GSUB_15230"/>
<accession>A0A0B5FHG9</accession>
<keyword evidence="5" id="KW-1185">Reference proteome</keyword>
<dbReference type="PANTHER" id="PTHR34322">
    <property type="entry name" value="TRANSPOSASE, Y1_TNP DOMAIN-CONTAINING"/>
    <property type="match status" value="1"/>
</dbReference>
<dbReference type="SMART" id="SM01321">
    <property type="entry name" value="Y1_Tnp"/>
    <property type="match status" value="1"/>
</dbReference>
<evidence type="ECO:0000259" key="2">
    <source>
        <dbReference type="SMART" id="SM01321"/>
    </source>
</evidence>
<evidence type="ECO:0000313" key="3">
    <source>
        <dbReference type="EMBL" id="AJF07632.1"/>
    </source>
</evidence>
<feature type="domain" description="Transposase IS200-like" evidence="2">
    <location>
        <begin position="12"/>
        <end position="189"/>
    </location>
</feature>
<dbReference type="Gene3D" id="3.30.70.1290">
    <property type="entry name" value="Transposase IS200-like"/>
    <property type="match status" value="1"/>
</dbReference>
<dbReference type="EMBL" id="CP010311">
    <property type="protein sequence ID" value="AJF07632.1"/>
    <property type="molecule type" value="Genomic_DNA"/>
</dbReference>
<evidence type="ECO:0000313" key="5">
    <source>
        <dbReference type="Proteomes" id="UP000035036"/>
    </source>
</evidence>
<dbReference type="AlphaFoldDB" id="A0A0B5FHG9"/>
<dbReference type="KEGG" id="gsb:GSUB_15275"/>
<gene>
    <name evidence="3" type="ORF">GSUB_15230</name>
    <name evidence="4" type="ORF">GSUB_15275</name>
</gene>
<sequence>MTMPRSNLVSLSDTPWYHVVSRCVRRAYLCGEDYSSGKNFEHRRGWIESRICELSSIFAIDVAAYAVMSNHYHIVVRIDAERAAGWGDEEVLARWTRIFSGPGLVQKYLGTERDTLSATELSNIAALAETYRKRLHDLSWFMRVLNETIARMANAEDGVTGRFWEGRFKSQALLDDQALLTAMAYVDLNPVRAGLAQTPEESAHTSVRRRIADLFPKTAEEEASPAEKRTPPAAQVRKAAADLRRRQEHVRPESELRQLEPAPLLDFSPSVQVDGAIPFTLPDYLELVDALGRAVHPAKRGFIPETTPAILSRLNIDFDTFFATADQFLSGFGSAVGTAQHLTALAEQRQCRYLRGVGQARSVFGRVA</sequence>
<name>A0A0B5FHG9_9BACT</name>
<dbReference type="GO" id="GO:0006313">
    <property type="term" value="P:DNA transposition"/>
    <property type="evidence" value="ECO:0007669"/>
    <property type="project" value="InterPro"/>
</dbReference>
<dbReference type="GO" id="GO:0004803">
    <property type="term" value="F:transposase activity"/>
    <property type="evidence" value="ECO:0007669"/>
    <property type="project" value="InterPro"/>
</dbReference>
<dbReference type="Proteomes" id="UP000035036">
    <property type="component" value="Chromosome"/>
</dbReference>